<sequence length="65" mass="7007">MQFTLLSTVLVACMTLFVSASPLPAAVQLEARAQPFLPREAVVEVAREPEAEADPNPICGKYTCD</sequence>
<protein>
    <submittedName>
        <fullName evidence="2">Uncharacterized protein</fullName>
    </submittedName>
</protein>
<dbReference type="OrthoDB" id="3044727at2759"/>
<comment type="caution">
    <text evidence="2">The sequence shown here is derived from an EMBL/GenBank/DDBJ whole genome shotgun (WGS) entry which is preliminary data.</text>
</comment>
<feature type="signal peptide" evidence="1">
    <location>
        <begin position="1"/>
        <end position="20"/>
    </location>
</feature>
<proteinExistence type="predicted"/>
<evidence type="ECO:0000256" key="1">
    <source>
        <dbReference type="SAM" id="SignalP"/>
    </source>
</evidence>
<keyword evidence="1" id="KW-0732">Signal</keyword>
<organism evidence="2 3">
    <name type="scientific">Gymnopilus dilepis</name>
    <dbReference type="NCBI Taxonomy" id="231916"/>
    <lineage>
        <taxon>Eukaryota</taxon>
        <taxon>Fungi</taxon>
        <taxon>Dikarya</taxon>
        <taxon>Basidiomycota</taxon>
        <taxon>Agaricomycotina</taxon>
        <taxon>Agaricomycetes</taxon>
        <taxon>Agaricomycetidae</taxon>
        <taxon>Agaricales</taxon>
        <taxon>Agaricineae</taxon>
        <taxon>Hymenogastraceae</taxon>
        <taxon>Gymnopilus</taxon>
    </lineage>
</organism>
<keyword evidence="3" id="KW-1185">Reference proteome</keyword>
<gene>
    <name evidence="2" type="ORF">CVT26_004598</name>
</gene>
<reference evidence="2 3" key="1">
    <citation type="journal article" date="2018" name="Evol. Lett.">
        <title>Horizontal gene cluster transfer increased hallucinogenic mushroom diversity.</title>
        <authorList>
            <person name="Reynolds H.T."/>
            <person name="Vijayakumar V."/>
            <person name="Gluck-Thaler E."/>
            <person name="Korotkin H.B."/>
            <person name="Matheny P.B."/>
            <person name="Slot J.C."/>
        </authorList>
    </citation>
    <scope>NUCLEOTIDE SEQUENCE [LARGE SCALE GENOMIC DNA]</scope>
    <source>
        <strain evidence="2 3">SRW20</strain>
    </source>
</reference>
<dbReference type="AlphaFoldDB" id="A0A409WC32"/>
<evidence type="ECO:0000313" key="3">
    <source>
        <dbReference type="Proteomes" id="UP000284706"/>
    </source>
</evidence>
<dbReference type="InParanoid" id="A0A409WC32"/>
<evidence type="ECO:0000313" key="2">
    <source>
        <dbReference type="EMBL" id="PPQ76077.1"/>
    </source>
</evidence>
<dbReference type="Proteomes" id="UP000284706">
    <property type="component" value="Unassembled WGS sequence"/>
</dbReference>
<dbReference type="EMBL" id="NHYE01005198">
    <property type="protein sequence ID" value="PPQ76077.1"/>
    <property type="molecule type" value="Genomic_DNA"/>
</dbReference>
<feature type="chain" id="PRO_5019400414" evidence="1">
    <location>
        <begin position="21"/>
        <end position="65"/>
    </location>
</feature>
<accession>A0A409WC32</accession>
<name>A0A409WC32_9AGAR</name>